<dbReference type="GO" id="GO:0005886">
    <property type="term" value="C:plasma membrane"/>
    <property type="evidence" value="ECO:0007669"/>
    <property type="project" value="UniProtKB-SubCell"/>
</dbReference>
<name>A0A2P1PT87_9GAMM</name>
<dbReference type="CDD" id="cd06173">
    <property type="entry name" value="MFS_MefA_like"/>
    <property type="match status" value="1"/>
</dbReference>
<reference evidence="9 10" key="2">
    <citation type="submission" date="2018-03" db="EMBL/GenBank/DDBJ databases">
        <authorList>
            <person name="Keele B.F."/>
        </authorList>
    </citation>
    <scope>NUCLEOTIDE SEQUENCE [LARGE SCALE GENOMIC DNA]</scope>
    <source>
        <strain evidence="9 10">D13</strain>
    </source>
</reference>
<dbReference type="SMART" id="SM00563">
    <property type="entry name" value="PlsC"/>
    <property type="match status" value="1"/>
</dbReference>
<feature type="transmembrane region" description="Helical" evidence="7">
    <location>
        <begin position="375"/>
        <end position="399"/>
    </location>
</feature>
<dbReference type="GO" id="GO:0016746">
    <property type="term" value="F:acyltransferase activity"/>
    <property type="evidence" value="ECO:0007669"/>
    <property type="project" value="UniProtKB-KW"/>
</dbReference>
<evidence type="ECO:0000256" key="1">
    <source>
        <dbReference type="ARBA" id="ARBA00004651"/>
    </source>
</evidence>
<feature type="transmembrane region" description="Helical" evidence="7">
    <location>
        <begin position="88"/>
        <end position="108"/>
    </location>
</feature>
<evidence type="ECO:0000313" key="10">
    <source>
        <dbReference type="Proteomes" id="UP000241074"/>
    </source>
</evidence>
<keyword evidence="10" id="KW-1185">Reference proteome</keyword>
<keyword evidence="2" id="KW-0813">Transport</keyword>
<dbReference type="InterPro" id="IPR036259">
    <property type="entry name" value="MFS_trans_sf"/>
</dbReference>
<sequence length="631" mass="69344">MPTMSNSQFGLLKERRFLPFFLTQGLGAFNDNVFKNALIVLVTFVMVGLSEDQKHGLTNLAAGLFILPFFLFSAISGQFADKFDKSRLAVAVKVLELLIMLVGVFAFMHQHVPLLLVLLFLMGLHSTLFGPLKYGILPQVLKSEELVGGNGLIEMATFLAILGGTILGTSLIGIPERGAMFVGVCTVVLAVLGLVTAWLMPPTAPVDPESKLDWNLFRATWRSVRELTDNRTVFLSCLGISWFWFFGSIYFTQLPVYTESVLGGSAKVYTMLLAIFSIGVAVGSVLCEKLSGHKVEIGLVPFGALGMTLFGADVYFAWPEAVTARGLGISAWLAMPGAKRVVADLIGMAVFSGFFIVPLFALVQSRSDPKRRSRIFAANNILNAVFMVIASLIAVGLLAKVGLTIPQLLLATAIMNAIVAIYIFTLVPEFLMRFLVWIFINLVYRIDLKGLDNIPDEGPVIVACNHVSFMDALIVGGTVRRPMRFVMYYKIYNLPIINWMFRAARAIPIAGAKEDPEMLARAYQAIDQALAEGEVVGIFPEGQITRDGEINSFRPGIEKILAGRPVPVIPAALRGMWGSIFSRKDSALQRARLPRRFWSRIGLTLDPAWTPDQVTATKLEAKVRELRGDWA</sequence>
<dbReference type="AlphaFoldDB" id="A0A2P1PT87"/>
<keyword evidence="6 7" id="KW-0472">Membrane</keyword>
<evidence type="ECO:0000256" key="5">
    <source>
        <dbReference type="ARBA" id="ARBA00022989"/>
    </source>
</evidence>
<dbReference type="PANTHER" id="PTHR43266">
    <property type="entry name" value="MACROLIDE-EFFLUX PROTEIN"/>
    <property type="match status" value="1"/>
</dbReference>
<dbReference type="SUPFAM" id="SSF69593">
    <property type="entry name" value="Glycerol-3-phosphate (1)-acyltransferase"/>
    <property type="match status" value="1"/>
</dbReference>
<keyword evidence="4 7" id="KW-0812">Transmembrane</keyword>
<dbReference type="KEGG" id="xba:C7S18_13030"/>
<dbReference type="Proteomes" id="UP000241074">
    <property type="component" value="Chromosome"/>
</dbReference>
<evidence type="ECO:0000256" key="3">
    <source>
        <dbReference type="ARBA" id="ARBA00022475"/>
    </source>
</evidence>
<dbReference type="GO" id="GO:0022857">
    <property type="term" value="F:transmembrane transporter activity"/>
    <property type="evidence" value="ECO:0007669"/>
    <property type="project" value="InterPro"/>
</dbReference>
<feature type="transmembrane region" description="Helical" evidence="7">
    <location>
        <begin position="232"/>
        <end position="256"/>
    </location>
</feature>
<reference evidence="9 10" key="1">
    <citation type="submission" date="2018-03" db="EMBL/GenBank/DDBJ databases">
        <title>Ahniella affigens gen. nov., sp. nov., a gammaproteobacterium isolated from sandy soil near a stream.</title>
        <authorList>
            <person name="Ko Y."/>
            <person name="Kim J.-H."/>
        </authorList>
    </citation>
    <scope>NUCLEOTIDE SEQUENCE [LARGE SCALE GENOMIC DNA]</scope>
    <source>
        <strain evidence="9 10">D13</strain>
    </source>
</reference>
<feature type="transmembrane region" description="Helical" evidence="7">
    <location>
        <begin position="268"/>
        <end position="287"/>
    </location>
</feature>
<dbReference type="EMBL" id="CP027860">
    <property type="protein sequence ID" value="AVP98065.1"/>
    <property type="molecule type" value="Genomic_DNA"/>
</dbReference>
<keyword evidence="9" id="KW-0808">Transferase</keyword>
<dbReference type="Pfam" id="PF01553">
    <property type="entry name" value="Acyltransferase"/>
    <property type="match status" value="1"/>
</dbReference>
<dbReference type="OrthoDB" id="9803968at2"/>
<feature type="transmembrane region" description="Helical" evidence="7">
    <location>
        <begin position="152"/>
        <end position="174"/>
    </location>
</feature>
<keyword evidence="5 7" id="KW-1133">Transmembrane helix</keyword>
<keyword evidence="9" id="KW-0012">Acyltransferase</keyword>
<evidence type="ECO:0000259" key="8">
    <source>
        <dbReference type="SMART" id="SM00563"/>
    </source>
</evidence>
<dbReference type="Gene3D" id="1.20.1250.20">
    <property type="entry name" value="MFS general substrate transporter like domains"/>
    <property type="match status" value="1"/>
</dbReference>
<evidence type="ECO:0000256" key="2">
    <source>
        <dbReference type="ARBA" id="ARBA00022448"/>
    </source>
</evidence>
<keyword evidence="3" id="KW-1003">Cell membrane</keyword>
<dbReference type="CDD" id="cd07989">
    <property type="entry name" value="LPLAT_AGPAT-like"/>
    <property type="match status" value="1"/>
</dbReference>
<dbReference type="InterPro" id="IPR002123">
    <property type="entry name" value="Plipid/glycerol_acylTrfase"/>
</dbReference>
<dbReference type="InterPro" id="IPR011701">
    <property type="entry name" value="MFS"/>
</dbReference>
<organism evidence="9 10">
    <name type="scientific">Ahniella affigens</name>
    <dbReference type="NCBI Taxonomy" id="2021234"/>
    <lineage>
        <taxon>Bacteria</taxon>
        <taxon>Pseudomonadati</taxon>
        <taxon>Pseudomonadota</taxon>
        <taxon>Gammaproteobacteria</taxon>
        <taxon>Lysobacterales</taxon>
        <taxon>Rhodanobacteraceae</taxon>
        <taxon>Ahniella</taxon>
    </lineage>
</organism>
<feature type="transmembrane region" description="Helical" evidence="7">
    <location>
        <begin position="56"/>
        <end position="76"/>
    </location>
</feature>
<evidence type="ECO:0000256" key="7">
    <source>
        <dbReference type="SAM" id="Phobius"/>
    </source>
</evidence>
<evidence type="ECO:0000313" key="9">
    <source>
        <dbReference type="EMBL" id="AVP98065.1"/>
    </source>
</evidence>
<protein>
    <submittedName>
        <fullName evidence="9">Glycerol acyltransferase</fullName>
    </submittedName>
</protein>
<dbReference type="SUPFAM" id="SSF103473">
    <property type="entry name" value="MFS general substrate transporter"/>
    <property type="match status" value="1"/>
</dbReference>
<feature type="transmembrane region" description="Helical" evidence="7">
    <location>
        <begin position="33"/>
        <end position="50"/>
    </location>
</feature>
<feature type="domain" description="Phospholipid/glycerol acyltransferase" evidence="8">
    <location>
        <begin position="460"/>
        <end position="576"/>
    </location>
</feature>
<evidence type="ECO:0000256" key="6">
    <source>
        <dbReference type="ARBA" id="ARBA00023136"/>
    </source>
</evidence>
<gene>
    <name evidence="9" type="ORF">C7S18_13030</name>
</gene>
<feature type="transmembrane region" description="Helical" evidence="7">
    <location>
        <begin position="114"/>
        <end position="132"/>
    </location>
</feature>
<dbReference type="PANTHER" id="PTHR43266:SF2">
    <property type="entry name" value="MAJOR FACILITATOR SUPERFAMILY (MFS) PROFILE DOMAIN-CONTAINING PROTEIN"/>
    <property type="match status" value="1"/>
</dbReference>
<accession>A0A2P1PT87</accession>
<feature type="transmembrane region" description="Helical" evidence="7">
    <location>
        <begin position="180"/>
        <end position="200"/>
    </location>
</feature>
<evidence type="ECO:0000256" key="4">
    <source>
        <dbReference type="ARBA" id="ARBA00022692"/>
    </source>
</evidence>
<proteinExistence type="predicted"/>
<dbReference type="Pfam" id="PF07690">
    <property type="entry name" value="MFS_1"/>
    <property type="match status" value="1"/>
</dbReference>
<feature type="transmembrane region" description="Helical" evidence="7">
    <location>
        <begin position="341"/>
        <end position="363"/>
    </location>
</feature>
<comment type="subcellular location">
    <subcellularLocation>
        <location evidence="1">Cell membrane</location>
        <topology evidence="1">Multi-pass membrane protein</topology>
    </subcellularLocation>
</comment>